<protein>
    <submittedName>
        <fullName evidence="1">Uncharacterized protein</fullName>
    </submittedName>
</protein>
<dbReference type="Proteomes" id="UP000007058">
    <property type="component" value="Chromosome"/>
</dbReference>
<keyword evidence="2" id="KW-1185">Reference proteome</keyword>
<reference evidence="1 2" key="1">
    <citation type="journal article" date="2005" name="DNA Res.">
        <title>Complete genome sequence of the facultative anaerobic magnetotactic bacterium Magnetospirillum sp. strain AMB-1.</title>
        <authorList>
            <person name="Matsunaga T."/>
            <person name="Okamura Y."/>
            <person name="Fukuda Y."/>
            <person name="Wahyudi A.T."/>
            <person name="Murase Y."/>
            <person name="Takeyama H."/>
        </authorList>
    </citation>
    <scope>NUCLEOTIDE SEQUENCE [LARGE SCALE GENOMIC DNA]</scope>
    <source>
        <strain evidence="2">ATCC 700264 / AMB-1</strain>
    </source>
</reference>
<dbReference type="HOGENOM" id="CLU_2554237_0_0_5"/>
<accession>Q2W8M2</accession>
<evidence type="ECO:0000313" key="2">
    <source>
        <dbReference type="Proteomes" id="UP000007058"/>
    </source>
</evidence>
<dbReference type="AlphaFoldDB" id="Q2W8M2"/>
<gene>
    <name evidence="1" type="ordered locus">amb0999</name>
</gene>
<dbReference type="KEGG" id="mag:amb0999"/>
<name>Q2W8M2_PARM1</name>
<dbReference type="EMBL" id="AP007255">
    <property type="protein sequence ID" value="BAE49803.1"/>
    <property type="molecule type" value="Genomic_DNA"/>
</dbReference>
<proteinExistence type="predicted"/>
<evidence type="ECO:0000313" key="1">
    <source>
        <dbReference type="EMBL" id="BAE49803.1"/>
    </source>
</evidence>
<organism evidence="1 2">
    <name type="scientific">Paramagnetospirillum magneticum (strain ATCC 700264 / AMB-1)</name>
    <name type="common">Magnetospirillum magneticum</name>
    <dbReference type="NCBI Taxonomy" id="342108"/>
    <lineage>
        <taxon>Bacteria</taxon>
        <taxon>Pseudomonadati</taxon>
        <taxon>Pseudomonadota</taxon>
        <taxon>Alphaproteobacteria</taxon>
        <taxon>Rhodospirillales</taxon>
        <taxon>Magnetospirillaceae</taxon>
        <taxon>Paramagnetospirillum</taxon>
    </lineage>
</organism>
<sequence>MVDCLYSGAWPVRELYGCYRLRPFPIARSHSAITLSSIVWGECSWPVSAPVAVLNCASNSAMRASSMAIFWAWVGRSLCRCR</sequence>